<reference evidence="6" key="1">
    <citation type="journal article" date="2019" name="Int. J. Syst. Evol. Microbiol.">
        <title>The Global Catalogue of Microorganisms (GCM) 10K type strain sequencing project: providing services to taxonomists for standard genome sequencing and annotation.</title>
        <authorList>
            <consortium name="The Broad Institute Genomics Platform"/>
            <consortium name="The Broad Institute Genome Sequencing Center for Infectious Disease"/>
            <person name="Wu L."/>
            <person name="Ma J."/>
        </authorList>
    </citation>
    <scope>NUCLEOTIDE SEQUENCE [LARGE SCALE GENOMIC DNA]</scope>
    <source>
        <strain evidence="6">CGMCC 1.13574</strain>
    </source>
</reference>
<name>A0ABV9NIE6_9GAMM</name>
<dbReference type="Proteomes" id="UP001595892">
    <property type="component" value="Unassembled WGS sequence"/>
</dbReference>
<protein>
    <submittedName>
        <fullName evidence="5">Flavohemoglobin expression-modulating QEGLA motif protein</fullName>
    </submittedName>
</protein>
<dbReference type="SMART" id="SM01154">
    <property type="entry name" value="DUF1704"/>
    <property type="match status" value="1"/>
</dbReference>
<comment type="caution">
    <text evidence="5">The sequence shown here is derived from an EMBL/GenBank/DDBJ whole genome shotgun (WGS) entry which is preliminary data.</text>
</comment>
<proteinExistence type="predicted"/>
<evidence type="ECO:0000313" key="5">
    <source>
        <dbReference type="EMBL" id="MFC4727746.1"/>
    </source>
</evidence>
<keyword evidence="2" id="KW-0645">Protease</keyword>
<comment type="cofactor">
    <cofactor evidence="1">
        <name>Zn(2+)</name>
        <dbReference type="ChEBI" id="CHEBI:29105"/>
    </cofactor>
</comment>
<dbReference type="Pfam" id="PF08014">
    <property type="entry name" value="MATCAP"/>
    <property type="match status" value="1"/>
</dbReference>
<dbReference type="EMBL" id="JBHSGG010000016">
    <property type="protein sequence ID" value="MFC4727746.1"/>
    <property type="molecule type" value="Genomic_DNA"/>
</dbReference>
<organism evidence="5 6">
    <name type="scientific">Coralloluteibacterium thermophilum</name>
    <dbReference type="NCBI Taxonomy" id="2707049"/>
    <lineage>
        <taxon>Bacteria</taxon>
        <taxon>Pseudomonadati</taxon>
        <taxon>Pseudomonadota</taxon>
        <taxon>Gammaproteobacteria</taxon>
        <taxon>Lysobacterales</taxon>
        <taxon>Lysobacteraceae</taxon>
        <taxon>Coralloluteibacterium</taxon>
    </lineage>
</organism>
<evidence type="ECO:0000256" key="1">
    <source>
        <dbReference type="ARBA" id="ARBA00001947"/>
    </source>
</evidence>
<dbReference type="PANTHER" id="PTHR31817">
    <property type="match status" value="1"/>
</dbReference>
<evidence type="ECO:0000256" key="2">
    <source>
        <dbReference type="ARBA" id="ARBA00022670"/>
    </source>
</evidence>
<evidence type="ECO:0000256" key="3">
    <source>
        <dbReference type="ARBA" id="ARBA00022801"/>
    </source>
</evidence>
<keyword evidence="6" id="KW-1185">Reference proteome</keyword>
<keyword evidence="3" id="KW-0378">Hydrolase</keyword>
<sequence>MPRPSSIERLAALDARLVAAARGIRLLDAISWPARVQQDFLARWRRGEARLPAVAYPEQDFADVRRELGAVATAADPAHPLGAYLRSTAESWRVATCLLEALGTPAVTAHAVQLYGRPGDLLPGGDESNLDAARHFLEIADELDGALPVDEAEYCIPAAELRDEMQAALDRFFVGHTIRVELDPDLIAKAAAGPTRVRLRSGAAFTEYDRRQLLEHEAFVHSLTAINGGRQPWIRSLARAAPRATATQEGLAVFAEQISGAIDINRFKRISLRVLAIEMALGGADFIEVFRFFLDAGQTEADSFASAQRIFRGAPTTGGSAFTKDTVYLHGLLSVHTFFRWALHHRRLRETRLIFAGKFALQDVLALAPMFDDGSLAEPLYIPPWAQRANGLAGMLAFSLFANRIRLNQVDADDLMPERRGRPPAA</sequence>
<dbReference type="RefSeq" id="WP_377003762.1">
    <property type="nucleotide sequence ID" value="NZ_JBHSGG010000016.1"/>
</dbReference>
<evidence type="ECO:0000313" key="6">
    <source>
        <dbReference type="Proteomes" id="UP001595892"/>
    </source>
</evidence>
<dbReference type="InterPro" id="IPR012548">
    <property type="entry name" value="MATCAP"/>
</dbReference>
<gene>
    <name evidence="5" type="ORF">ACFO3Q_06130</name>
</gene>
<keyword evidence="4" id="KW-0482">Metalloprotease</keyword>
<accession>A0ABV9NIE6</accession>
<evidence type="ECO:0000256" key="4">
    <source>
        <dbReference type="ARBA" id="ARBA00023049"/>
    </source>
</evidence>
<dbReference type="PANTHER" id="PTHR31817:SF0">
    <property type="entry name" value="CHROMOSOME UNDETERMINED SCAFFOLD_67, WHOLE GENOME SHOTGUN SEQUENCE"/>
    <property type="match status" value="1"/>
</dbReference>